<dbReference type="AlphaFoldDB" id="A0A9D1AC04"/>
<evidence type="ECO:0000259" key="6">
    <source>
        <dbReference type="Pfam" id="PF04542"/>
    </source>
</evidence>
<evidence type="ECO:0000256" key="2">
    <source>
        <dbReference type="ARBA" id="ARBA00023015"/>
    </source>
</evidence>
<dbReference type="Pfam" id="PF08281">
    <property type="entry name" value="Sigma70_r4_2"/>
    <property type="match status" value="1"/>
</dbReference>
<protein>
    <submittedName>
        <fullName evidence="8">RNA polymerase sigma factor</fullName>
    </submittedName>
</protein>
<feature type="domain" description="RNA polymerase sigma-70 region 2" evidence="6">
    <location>
        <begin position="12"/>
        <end position="74"/>
    </location>
</feature>
<evidence type="ECO:0000256" key="5">
    <source>
        <dbReference type="ARBA" id="ARBA00023163"/>
    </source>
</evidence>
<sequence>MKNKRFEESFLKYKDLVIKLAVSKTGNFQTAQEICQQVFLSFYKNMDHIDKDLEKAWLIRATKNAIVDFFRKNKNHKEVSMNHNLKEMGNVLVEESISVHERQMYQKEFTGRILREVRKANYLWYEVLMMICVDGISYSEAARRLGIAEPVLRARLYRARSFVRERFGNEYLDM</sequence>
<dbReference type="Proteomes" id="UP000886757">
    <property type="component" value="Unassembled WGS sequence"/>
</dbReference>
<dbReference type="InterPro" id="IPR039425">
    <property type="entry name" value="RNA_pol_sigma-70-like"/>
</dbReference>
<evidence type="ECO:0000256" key="3">
    <source>
        <dbReference type="ARBA" id="ARBA00023082"/>
    </source>
</evidence>
<dbReference type="PANTHER" id="PTHR43133:SF8">
    <property type="entry name" value="RNA POLYMERASE SIGMA FACTOR HI_1459-RELATED"/>
    <property type="match status" value="1"/>
</dbReference>
<name>A0A9D1AC04_9FIRM</name>
<accession>A0A9D1AC04</accession>
<evidence type="ECO:0000313" key="9">
    <source>
        <dbReference type="Proteomes" id="UP000886757"/>
    </source>
</evidence>
<keyword evidence="5" id="KW-0804">Transcription</keyword>
<keyword evidence="2" id="KW-0805">Transcription regulation</keyword>
<comment type="caution">
    <text evidence="8">The sequence shown here is derived from an EMBL/GenBank/DDBJ whole genome shotgun (WGS) entry which is preliminary data.</text>
</comment>
<proteinExistence type="inferred from homology"/>
<dbReference type="Pfam" id="PF04542">
    <property type="entry name" value="Sigma70_r2"/>
    <property type="match status" value="1"/>
</dbReference>
<dbReference type="PANTHER" id="PTHR43133">
    <property type="entry name" value="RNA POLYMERASE ECF-TYPE SIGMA FACTO"/>
    <property type="match status" value="1"/>
</dbReference>
<evidence type="ECO:0000256" key="1">
    <source>
        <dbReference type="ARBA" id="ARBA00010641"/>
    </source>
</evidence>
<dbReference type="SUPFAM" id="SSF88946">
    <property type="entry name" value="Sigma2 domain of RNA polymerase sigma factors"/>
    <property type="match status" value="1"/>
</dbReference>
<dbReference type="SUPFAM" id="SSF88659">
    <property type="entry name" value="Sigma3 and sigma4 domains of RNA polymerase sigma factors"/>
    <property type="match status" value="1"/>
</dbReference>
<keyword evidence="3" id="KW-0731">Sigma factor</keyword>
<evidence type="ECO:0000259" key="7">
    <source>
        <dbReference type="Pfam" id="PF08281"/>
    </source>
</evidence>
<gene>
    <name evidence="8" type="ORF">IAB31_06000</name>
</gene>
<dbReference type="InterPro" id="IPR013249">
    <property type="entry name" value="RNA_pol_sigma70_r4_t2"/>
</dbReference>
<evidence type="ECO:0000313" key="8">
    <source>
        <dbReference type="EMBL" id="HIR13457.1"/>
    </source>
</evidence>
<dbReference type="InterPro" id="IPR013324">
    <property type="entry name" value="RNA_pol_sigma_r3/r4-like"/>
</dbReference>
<dbReference type="GO" id="GO:0016987">
    <property type="term" value="F:sigma factor activity"/>
    <property type="evidence" value="ECO:0007669"/>
    <property type="project" value="UniProtKB-KW"/>
</dbReference>
<dbReference type="GO" id="GO:0003677">
    <property type="term" value="F:DNA binding"/>
    <property type="evidence" value="ECO:0007669"/>
    <property type="project" value="UniProtKB-KW"/>
</dbReference>
<evidence type="ECO:0000256" key="4">
    <source>
        <dbReference type="ARBA" id="ARBA00023125"/>
    </source>
</evidence>
<dbReference type="NCBIfam" id="TIGR02937">
    <property type="entry name" value="sigma70-ECF"/>
    <property type="match status" value="1"/>
</dbReference>
<comment type="similarity">
    <text evidence="1">Belongs to the sigma-70 factor family. ECF subfamily.</text>
</comment>
<dbReference type="Gene3D" id="1.10.1740.10">
    <property type="match status" value="1"/>
</dbReference>
<dbReference type="InterPro" id="IPR013325">
    <property type="entry name" value="RNA_pol_sigma_r2"/>
</dbReference>
<keyword evidence="4" id="KW-0238">DNA-binding</keyword>
<dbReference type="Gene3D" id="1.10.10.10">
    <property type="entry name" value="Winged helix-like DNA-binding domain superfamily/Winged helix DNA-binding domain"/>
    <property type="match status" value="1"/>
</dbReference>
<dbReference type="InterPro" id="IPR014284">
    <property type="entry name" value="RNA_pol_sigma-70_dom"/>
</dbReference>
<feature type="domain" description="RNA polymerase sigma factor 70 region 4 type 2" evidence="7">
    <location>
        <begin position="126"/>
        <end position="161"/>
    </location>
</feature>
<organism evidence="8 9">
    <name type="scientific">Candidatus Choladousia intestinavium</name>
    <dbReference type="NCBI Taxonomy" id="2840727"/>
    <lineage>
        <taxon>Bacteria</taxon>
        <taxon>Bacillati</taxon>
        <taxon>Bacillota</taxon>
        <taxon>Clostridia</taxon>
        <taxon>Lachnospirales</taxon>
        <taxon>Lachnospiraceae</taxon>
        <taxon>Lachnospiraceae incertae sedis</taxon>
        <taxon>Candidatus Choladousia</taxon>
    </lineage>
</organism>
<dbReference type="EMBL" id="DVGK01000069">
    <property type="protein sequence ID" value="HIR13457.1"/>
    <property type="molecule type" value="Genomic_DNA"/>
</dbReference>
<dbReference type="InterPro" id="IPR007627">
    <property type="entry name" value="RNA_pol_sigma70_r2"/>
</dbReference>
<dbReference type="InterPro" id="IPR036388">
    <property type="entry name" value="WH-like_DNA-bd_sf"/>
</dbReference>
<reference evidence="8" key="2">
    <citation type="journal article" date="2021" name="PeerJ">
        <title>Extensive microbial diversity within the chicken gut microbiome revealed by metagenomics and culture.</title>
        <authorList>
            <person name="Gilroy R."/>
            <person name="Ravi A."/>
            <person name="Getino M."/>
            <person name="Pursley I."/>
            <person name="Horton D.L."/>
            <person name="Alikhan N.F."/>
            <person name="Baker D."/>
            <person name="Gharbi K."/>
            <person name="Hall N."/>
            <person name="Watson M."/>
            <person name="Adriaenssens E.M."/>
            <person name="Foster-Nyarko E."/>
            <person name="Jarju S."/>
            <person name="Secka A."/>
            <person name="Antonio M."/>
            <person name="Oren A."/>
            <person name="Chaudhuri R.R."/>
            <person name="La Ragione R."/>
            <person name="Hildebrand F."/>
            <person name="Pallen M.J."/>
        </authorList>
    </citation>
    <scope>NUCLEOTIDE SEQUENCE</scope>
    <source>
        <strain evidence="8">ChiSjej4B22-8148</strain>
    </source>
</reference>
<reference evidence="8" key="1">
    <citation type="submission" date="2020-10" db="EMBL/GenBank/DDBJ databases">
        <authorList>
            <person name="Gilroy R."/>
        </authorList>
    </citation>
    <scope>NUCLEOTIDE SEQUENCE</scope>
    <source>
        <strain evidence="8">ChiSjej4B22-8148</strain>
    </source>
</reference>
<dbReference type="GO" id="GO:0006352">
    <property type="term" value="P:DNA-templated transcription initiation"/>
    <property type="evidence" value="ECO:0007669"/>
    <property type="project" value="InterPro"/>
</dbReference>